<evidence type="ECO:0000313" key="3">
    <source>
        <dbReference type="Proteomes" id="UP000218231"/>
    </source>
</evidence>
<name>A0A2A2M0U9_9BILA</name>
<comment type="caution">
    <text evidence="2">The sequence shown here is derived from an EMBL/GenBank/DDBJ whole genome shotgun (WGS) entry which is preliminary data.</text>
</comment>
<dbReference type="OrthoDB" id="5872237at2759"/>
<evidence type="ECO:0000313" key="2">
    <source>
        <dbReference type="EMBL" id="PAV91905.1"/>
    </source>
</evidence>
<sequence length="1016" mass="116678">MRIRDIQSEDLGLHAIPPSQSYYDNLPTREVESRRSDFPINQEPYTGELLDTRHRRDVEGEPLQQHVSSYHVGHYDQLPTISEEQPKEGVLSKITGIFKKKEHESDYPTWIADSRPVDETMRIRDIQSEDLGLHAIPPSMSHYDSLPSREVESRRSDFPINQEPYLGELHDTRHRRDVEGEPLQQHVSSYHIGHYDQLPTQDQPKESTLSKITGLFKKRDHEPEYPHSEPFTGTYHESRYNEAVSHPLNTLRTRDLQGEPLSNWASTYHQGFYQDLPESEGIEKSKDEKHIDIADSAKEIASKVTGLFKKKERETSDYPTTIYSGPVNDTIRARDIQTEDLGLHAMPPSQMFYDTLPRKTIEVYEETLQTGPEERHHDIADTAKELAGKVTGLFKKKEHPEGYGYLSTEPYFGHLHDTRYANDVDSSPIDNIVAVYSPGFYSDLPITSMQERLPSEDLHKEKSKSLTSKLGGLFKKKEKEHSDYPTTIYTGPVNDTLRARDIQTEDLTSHVQPYSQGFYNTLPKKTIEVYEVTAQPVSEEKQHDITDTAKELAGKVTGLFKKKEHPSDFPSSEQYTGDYFDTRHHEISSHPLDSHVTVYHSGRSDEAAPKEVSYEFPTNEQPCQAISEEQPKEIGVLSKITGIFKKSDHEPEYPTWIDDSRPVDETSRIRDIDTHDLGLHAVPPTQSFYESLPTKVHEEVRSETSEPGKSLVDKFGSLFRKKEHESDYPTWIDDSRPVDETLKSREIPTSDLGLHAIPPSQSYYDNLLTRDVESRKSDFPINQEPYTGELLDTRHRRDVEGEPLQQHVSSYHIGHYDQLPTISEEQPKEGVLPKITGIFKKKEHESEYPTWIDDSRPVDETLKSREIQTSDLGLHAIPPSQSYYDNLPIRHVEEQRSEFPINQEPYLGELRDVHHRRDVEGISISHHISNVPAGFYENLQTPEQPEQEDKSKSLTSKLAGLFKKKEHPSDFPSSEPYTGDYFDTRHHEISSHPLSSHVTVYHSGRSDEIIEQPQRP</sequence>
<feature type="region of interest" description="Disordered" evidence="1">
    <location>
        <begin position="942"/>
        <end position="1016"/>
    </location>
</feature>
<gene>
    <name evidence="2" type="ORF">WR25_21878</name>
</gene>
<feature type="region of interest" description="Disordered" evidence="1">
    <location>
        <begin position="1"/>
        <end position="24"/>
    </location>
</feature>
<dbReference type="EMBL" id="LIAE01006285">
    <property type="protein sequence ID" value="PAV91905.1"/>
    <property type="molecule type" value="Genomic_DNA"/>
</dbReference>
<dbReference type="STRING" id="2018661.A0A2A2M0U9"/>
<protein>
    <submittedName>
        <fullName evidence="2">Uncharacterized protein</fullName>
    </submittedName>
</protein>
<keyword evidence="3" id="KW-1185">Reference proteome</keyword>
<dbReference type="AlphaFoldDB" id="A0A2A2M0U9"/>
<organism evidence="2 3">
    <name type="scientific">Diploscapter pachys</name>
    <dbReference type="NCBI Taxonomy" id="2018661"/>
    <lineage>
        <taxon>Eukaryota</taxon>
        <taxon>Metazoa</taxon>
        <taxon>Ecdysozoa</taxon>
        <taxon>Nematoda</taxon>
        <taxon>Chromadorea</taxon>
        <taxon>Rhabditida</taxon>
        <taxon>Rhabditina</taxon>
        <taxon>Rhabditomorpha</taxon>
        <taxon>Rhabditoidea</taxon>
        <taxon>Rhabditidae</taxon>
        <taxon>Diploscapter</taxon>
    </lineage>
</organism>
<proteinExistence type="predicted"/>
<evidence type="ECO:0000256" key="1">
    <source>
        <dbReference type="SAM" id="MobiDB-lite"/>
    </source>
</evidence>
<dbReference type="Proteomes" id="UP000218231">
    <property type="component" value="Unassembled WGS sequence"/>
</dbReference>
<accession>A0A2A2M0U9</accession>
<reference evidence="2 3" key="1">
    <citation type="journal article" date="2017" name="Curr. Biol.">
        <title>Genome architecture and evolution of a unichromosomal asexual nematode.</title>
        <authorList>
            <person name="Fradin H."/>
            <person name="Zegar C."/>
            <person name="Gutwein M."/>
            <person name="Lucas J."/>
            <person name="Kovtun M."/>
            <person name="Corcoran D."/>
            <person name="Baugh L.R."/>
            <person name="Kiontke K."/>
            <person name="Gunsalus K."/>
            <person name="Fitch D.H."/>
            <person name="Piano F."/>
        </authorList>
    </citation>
    <scope>NUCLEOTIDE SEQUENCE [LARGE SCALE GENOMIC DNA]</scope>
    <source>
        <strain evidence="2">PF1309</strain>
    </source>
</reference>